<name>A0A2Z7ABL4_9LAMI</name>
<keyword evidence="3" id="KW-1185">Reference proteome</keyword>
<proteinExistence type="predicted"/>
<evidence type="ECO:0000256" key="1">
    <source>
        <dbReference type="SAM" id="MobiDB-lite"/>
    </source>
</evidence>
<dbReference type="EMBL" id="KV017217">
    <property type="protein sequence ID" value="KZV18755.1"/>
    <property type="molecule type" value="Genomic_DNA"/>
</dbReference>
<dbReference type="Proteomes" id="UP000250235">
    <property type="component" value="Unassembled WGS sequence"/>
</dbReference>
<organism evidence="2 3">
    <name type="scientific">Dorcoceras hygrometricum</name>
    <dbReference type="NCBI Taxonomy" id="472368"/>
    <lineage>
        <taxon>Eukaryota</taxon>
        <taxon>Viridiplantae</taxon>
        <taxon>Streptophyta</taxon>
        <taxon>Embryophyta</taxon>
        <taxon>Tracheophyta</taxon>
        <taxon>Spermatophyta</taxon>
        <taxon>Magnoliopsida</taxon>
        <taxon>eudicotyledons</taxon>
        <taxon>Gunneridae</taxon>
        <taxon>Pentapetalae</taxon>
        <taxon>asterids</taxon>
        <taxon>lamiids</taxon>
        <taxon>Lamiales</taxon>
        <taxon>Gesneriaceae</taxon>
        <taxon>Didymocarpoideae</taxon>
        <taxon>Trichosporeae</taxon>
        <taxon>Loxocarpinae</taxon>
        <taxon>Dorcoceras</taxon>
    </lineage>
</organism>
<feature type="compositionally biased region" description="Basic and acidic residues" evidence="1">
    <location>
        <begin position="385"/>
        <end position="397"/>
    </location>
</feature>
<protein>
    <submittedName>
        <fullName evidence="2">Uncharacterized protein</fullName>
    </submittedName>
</protein>
<evidence type="ECO:0000313" key="2">
    <source>
        <dbReference type="EMBL" id="KZV18755.1"/>
    </source>
</evidence>
<dbReference type="OrthoDB" id="1751168at2759"/>
<gene>
    <name evidence="2" type="ORF">F511_13028</name>
</gene>
<sequence length="558" mass="63626">MTEFFGNAKFITGTIVSFVANRKMVITKDVFAEAFGLPTEGLVGFLDIPTQTVVEMLRRFSGTDVLFRAPNKKKKMKMEYRLLHDIVAKALCAKDGSFDMVTSGKFDLMVAISAGLKTNPELERQDDDASTAADQDAHVDCTNKTKIKAVTDEGAIVVRPGPEQPAQQSMTSTGKSIFAPVEIREINWHFLPKIYPSTKGKEILDAFAWLNPVEEHCLLVLKSAWEDVSNRMSDYDKWVHFRTATEQVSELLERRMLVLYKLYEMELQKRVDEHNNSFNPAEPSVNYDYMCIRFLRRDDAHVNLPQITWTEARKMLITGATPAQQDNPKILAIEFSTQSEQAQTTAKQPAQQEGQVEEIVRIVEDVEEIEAMNSQEHQAQGIEQKAQEEERQAQGSEHRLIENQIRKWSRGMSDGLKPVHPIQVQMVYIIQKVRRITTKIKQKTLPKLARSESLFPNPQADTAREIVSLKDTVSSLCLQVERINHDTYVTKHTTLQFWRQLNNKIDGLETCLIRHFANSQQHLGDEIEFLKSQVAEMVDCLKELRDAKKGEGTSNKTQ</sequence>
<reference evidence="2 3" key="1">
    <citation type="journal article" date="2015" name="Proc. Natl. Acad. Sci. U.S.A.">
        <title>The resurrection genome of Boea hygrometrica: A blueprint for survival of dehydration.</title>
        <authorList>
            <person name="Xiao L."/>
            <person name="Yang G."/>
            <person name="Zhang L."/>
            <person name="Yang X."/>
            <person name="Zhao S."/>
            <person name="Ji Z."/>
            <person name="Zhou Q."/>
            <person name="Hu M."/>
            <person name="Wang Y."/>
            <person name="Chen M."/>
            <person name="Xu Y."/>
            <person name="Jin H."/>
            <person name="Xiao X."/>
            <person name="Hu G."/>
            <person name="Bao F."/>
            <person name="Hu Y."/>
            <person name="Wan P."/>
            <person name="Li L."/>
            <person name="Deng X."/>
            <person name="Kuang T."/>
            <person name="Xiang C."/>
            <person name="Zhu J.K."/>
            <person name="Oliver M.J."/>
            <person name="He Y."/>
        </authorList>
    </citation>
    <scope>NUCLEOTIDE SEQUENCE [LARGE SCALE GENOMIC DNA]</scope>
    <source>
        <strain evidence="3">cv. XS01</strain>
    </source>
</reference>
<dbReference type="AlphaFoldDB" id="A0A2Z7ABL4"/>
<accession>A0A2Z7ABL4</accession>
<feature type="region of interest" description="Disordered" evidence="1">
    <location>
        <begin position="373"/>
        <end position="397"/>
    </location>
</feature>
<evidence type="ECO:0000313" key="3">
    <source>
        <dbReference type="Proteomes" id="UP000250235"/>
    </source>
</evidence>